<dbReference type="Proteomes" id="UP000663929">
    <property type="component" value="Chromosome"/>
</dbReference>
<dbReference type="KEGG" id="scor:J3U87_28710"/>
<dbReference type="InterPro" id="IPR028978">
    <property type="entry name" value="Chorismate_lyase_/UTRA_dom_sf"/>
</dbReference>
<protein>
    <submittedName>
        <fullName evidence="1">Uncharacterized protein</fullName>
    </submittedName>
</protein>
<dbReference type="AlphaFoldDB" id="A0A8A4TL53"/>
<organism evidence="1 2">
    <name type="scientific">Sulfidibacter corallicola</name>
    <dbReference type="NCBI Taxonomy" id="2818388"/>
    <lineage>
        <taxon>Bacteria</taxon>
        <taxon>Pseudomonadati</taxon>
        <taxon>Acidobacteriota</taxon>
        <taxon>Holophagae</taxon>
        <taxon>Acanthopleuribacterales</taxon>
        <taxon>Acanthopleuribacteraceae</taxon>
        <taxon>Sulfidibacter</taxon>
    </lineage>
</organism>
<dbReference type="SUPFAM" id="SSF64288">
    <property type="entry name" value="Chorismate lyase-like"/>
    <property type="match status" value="1"/>
</dbReference>
<accession>A0A8A4TL53</accession>
<proteinExistence type="predicted"/>
<dbReference type="Gene3D" id="3.40.1410.10">
    <property type="entry name" value="Chorismate lyase-like"/>
    <property type="match status" value="1"/>
</dbReference>
<dbReference type="EMBL" id="CP071793">
    <property type="protein sequence ID" value="QTD49588.1"/>
    <property type="molecule type" value="Genomic_DNA"/>
</dbReference>
<sequence length="195" mass="22253">MTLMTLLQPFHMMAERLGLTLPDIELAQPEEMPSPQRDLLVHHGDMTLRLQDHYRLPIHLDTLKVMQDGDVLYRKVLLRLSDGRIVEFGVIRIFLDVFPDEVRRLVEACYFPLGGLLHRYQIGHHSSLQGFVTCFSDGILERILGLGATTRLYGRLNRLLTDDDRCIAEVMEILPPKAVDPESFEMDRDTLGAGS</sequence>
<evidence type="ECO:0000313" key="1">
    <source>
        <dbReference type="EMBL" id="QTD49588.1"/>
    </source>
</evidence>
<name>A0A8A4TL53_SULCO</name>
<keyword evidence="2" id="KW-1185">Reference proteome</keyword>
<reference evidence="1" key="1">
    <citation type="submission" date="2021-03" db="EMBL/GenBank/DDBJ databases">
        <title>Acanthopleuribacteraceae sp. M133.</title>
        <authorList>
            <person name="Wang G."/>
        </authorList>
    </citation>
    <scope>NUCLEOTIDE SEQUENCE</scope>
    <source>
        <strain evidence="1">M133</strain>
    </source>
</reference>
<gene>
    <name evidence="1" type="ORF">J3U87_28710</name>
</gene>
<evidence type="ECO:0000313" key="2">
    <source>
        <dbReference type="Proteomes" id="UP000663929"/>
    </source>
</evidence>
<dbReference type="RefSeq" id="WP_237379219.1">
    <property type="nucleotide sequence ID" value="NZ_CP071793.1"/>
</dbReference>